<evidence type="ECO:0000313" key="7">
    <source>
        <dbReference type="EMBL" id="KAK2703815.1"/>
    </source>
</evidence>
<evidence type="ECO:0000256" key="3">
    <source>
        <dbReference type="ARBA" id="ARBA00022980"/>
    </source>
</evidence>
<gene>
    <name evidence="7" type="ORF">QYM36_017758</name>
</gene>
<dbReference type="PANTHER" id="PTHR11830">
    <property type="entry name" value="40S RIBOSOMAL PROTEIN S3A"/>
    <property type="match status" value="1"/>
</dbReference>
<dbReference type="Proteomes" id="UP001187531">
    <property type="component" value="Unassembled WGS sequence"/>
</dbReference>
<dbReference type="EMBL" id="JAVRJZ010000067">
    <property type="protein sequence ID" value="KAK2703815.1"/>
    <property type="molecule type" value="Genomic_DNA"/>
</dbReference>
<feature type="initiator methionine" description="Removed" evidence="5">
    <location>
        <position position="1"/>
    </location>
</feature>
<evidence type="ECO:0000256" key="4">
    <source>
        <dbReference type="ARBA" id="ARBA00023274"/>
    </source>
</evidence>
<keyword evidence="4 5" id="KW-0687">Ribonucleoprotein</keyword>
<dbReference type="SMR" id="A0AA88L160"/>
<dbReference type="InterPro" id="IPR001593">
    <property type="entry name" value="Ribosomal_eS1"/>
</dbReference>
<name>A0AA88L160_ARTSF</name>
<dbReference type="GO" id="GO:0003735">
    <property type="term" value="F:structural constituent of ribosome"/>
    <property type="evidence" value="ECO:0007669"/>
    <property type="project" value="UniProtKB-UniRule"/>
</dbReference>
<dbReference type="AlphaFoldDB" id="A0AA88L160"/>
<evidence type="ECO:0000256" key="1">
    <source>
        <dbReference type="ARBA" id="ARBA00004496"/>
    </source>
</evidence>
<comment type="similarity">
    <text evidence="5 6">Belongs to the eukaryotic ribosomal protein eS1 family.</text>
</comment>
<keyword evidence="3 5" id="KW-0689">Ribosomal protein</keyword>
<evidence type="ECO:0000256" key="2">
    <source>
        <dbReference type="ARBA" id="ARBA00022490"/>
    </source>
</evidence>
<dbReference type="HAMAP" id="MF_03122">
    <property type="entry name" value="Ribosomal_eS1_euk"/>
    <property type="match status" value="1"/>
</dbReference>
<comment type="subcellular location">
    <subcellularLocation>
        <location evidence="1 5">Cytoplasm</location>
    </subcellularLocation>
</comment>
<comment type="subunit">
    <text evidence="5">Component of the small ribosomal subunit. Mature ribosomes consist of a small (40S) and a large (60S) subunit. The 40S subunit contains about 33 different proteins and 1 molecule of RNA (18S). The 60S subunit contains about 49 different proteins and 3 molecules of RNA (28S, 5.8S and 5S).</text>
</comment>
<dbReference type="GO" id="GO:0006412">
    <property type="term" value="P:translation"/>
    <property type="evidence" value="ECO:0007669"/>
    <property type="project" value="UniProtKB-UniRule"/>
</dbReference>
<dbReference type="InterPro" id="IPR018281">
    <property type="entry name" value="Ribosomal_eS1_CS"/>
</dbReference>
<keyword evidence="2 5" id="KW-0963">Cytoplasm</keyword>
<accession>A0AA88L160</accession>
<comment type="caution">
    <text evidence="7">The sequence shown here is derived from an EMBL/GenBank/DDBJ whole genome shotgun (WGS) entry which is preliminary data.</text>
</comment>
<dbReference type="SMART" id="SM01397">
    <property type="entry name" value="Ribosomal_S3Ae"/>
    <property type="match status" value="1"/>
</dbReference>
<sequence length="268" mass="30319">MAVGKNKGLAKSGKKGLKKKIVDPFTRKDWYDVKAPSLFTNRDIGKTLVNRTAGTKIASDSLKGRVFEVSLADLQGESEAERSFRKFRLIAEEVQGRYLLTNFHGMDFTTDKLRSLVKKWQTLIECSVDVKTTDSYLLRVFCIGFTQKDQRSQRKTCYAQHTQVRAIRKKMTEIITKEISSGDLKEAVSKLIPDSIAKDIEKSCHSIYPIHEVYIRKVKVLKKPKFDMGKLLDMHGEGAVTKRVTTEDGTGVVISRPEGYEPPIQESV</sequence>
<keyword evidence="8" id="KW-1185">Reference proteome</keyword>
<evidence type="ECO:0000256" key="5">
    <source>
        <dbReference type="HAMAP-Rule" id="MF_03122"/>
    </source>
</evidence>
<dbReference type="PROSITE" id="PS01191">
    <property type="entry name" value="RIBOSOMAL_S3AE"/>
    <property type="match status" value="1"/>
</dbReference>
<dbReference type="GO" id="GO:0022627">
    <property type="term" value="C:cytosolic small ribosomal subunit"/>
    <property type="evidence" value="ECO:0007669"/>
    <property type="project" value="UniProtKB-UniRule"/>
</dbReference>
<dbReference type="InterPro" id="IPR027500">
    <property type="entry name" value="Ribosomal_eS1_euk"/>
</dbReference>
<dbReference type="Pfam" id="PF01015">
    <property type="entry name" value="Ribosomal_S3Ae"/>
    <property type="match status" value="1"/>
</dbReference>
<protein>
    <recommendedName>
        <fullName evidence="5">Small ribosomal subunit protein eS1</fullName>
    </recommendedName>
</protein>
<proteinExistence type="inferred from homology"/>
<reference evidence="7" key="1">
    <citation type="submission" date="2023-07" db="EMBL/GenBank/DDBJ databases">
        <title>Chromosome-level genome assembly of Artemia franciscana.</title>
        <authorList>
            <person name="Jo E."/>
        </authorList>
    </citation>
    <scope>NUCLEOTIDE SEQUENCE</scope>
    <source>
        <tissue evidence="7">Whole body</tissue>
    </source>
</reference>
<organism evidence="7 8">
    <name type="scientific">Artemia franciscana</name>
    <name type="common">Brine shrimp</name>
    <name type="synonym">Artemia sanfranciscana</name>
    <dbReference type="NCBI Taxonomy" id="6661"/>
    <lineage>
        <taxon>Eukaryota</taxon>
        <taxon>Metazoa</taxon>
        <taxon>Ecdysozoa</taxon>
        <taxon>Arthropoda</taxon>
        <taxon>Crustacea</taxon>
        <taxon>Branchiopoda</taxon>
        <taxon>Anostraca</taxon>
        <taxon>Artemiidae</taxon>
        <taxon>Artemia</taxon>
    </lineage>
</organism>
<evidence type="ECO:0000313" key="8">
    <source>
        <dbReference type="Proteomes" id="UP001187531"/>
    </source>
</evidence>
<evidence type="ECO:0000256" key="6">
    <source>
        <dbReference type="RuleBase" id="RU000668"/>
    </source>
</evidence>